<name>A0A4V6BJ23_9BACT</name>
<reference evidence="3 4" key="1">
    <citation type="submission" date="2019-05" db="EMBL/GenBank/DDBJ databases">
        <title>Dyadobacter AR-3-8 sp. nov., isolated from arctic soil.</title>
        <authorList>
            <person name="Chaudhary D.K."/>
        </authorList>
    </citation>
    <scope>NUCLEOTIDE SEQUENCE [LARGE SCALE GENOMIC DNA]</scope>
    <source>
        <strain evidence="3 4">AR-3-8</strain>
    </source>
</reference>
<dbReference type="SUPFAM" id="SSF55961">
    <property type="entry name" value="Bet v1-like"/>
    <property type="match status" value="1"/>
</dbReference>
<dbReference type="OrthoDB" id="2355173at2"/>
<dbReference type="RefSeq" id="WP_137342076.1">
    <property type="nucleotide sequence ID" value="NZ_BSQH01000004.1"/>
</dbReference>
<evidence type="ECO:0000259" key="2">
    <source>
        <dbReference type="Pfam" id="PF08327"/>
    </source>
</evidence>
<dbReference type="Gene3D" id="3.30.530.20">
    <property type="match status" value="1"/>
</dbReference>
<dbReference type="InterPro" id="IPR023393">
    <property type="entry name" value="START-like_dom_sf"/>
</dbReference>
<dbReference type="EMBL" id="SZVO01000010">
    <property type="protein sequence ID" value="TKT90313.1"/>
    <property type="molecule type" value="Genomic_DNA"/>
</dbReference>
<evidence type="ECO:0000256" key="1">
    <source>
        <dbReference type="ARBA" id="ARBA00006817"/>
    </source>
</evidence>
<sequence>MKIEKEETEPFVIERTYNATVDKVWQAISDNGKMKQWYFDIEDFKPEVGFKFVFYGGSEGKSFKHLCVVTDVIEDEKLAYSWRYDGYPGNSIVTIELFPEDDKTRLKLTHEGLETFPAIDDFKKENFAMGWTEIIGNILKEFVEKQ</sequence>
<comment type="caution">
    <text evidence="3">The sequence shown here is derived from an EMBL/GenBank/DDBJ whole genome shotgun (WGS) entry which is preliminary data.</text>
</comment>
<dbReference type="AlphaFoldDB" id="A0A4V6BJ23"/>
<accession>A0A4V6BJ23</accession>
<dbReference type="CDD" id="cd07814">
    <property type="entry name" value="SRPBCC_CalC_Aha1-like"/>
    <property type="match status" value="1"/>
</dbReference>
<gene>
    <name evidence="3" type="ORF">FDK13_21490</name>
</gene>
<keyword evidence="4" id="KW-1185">Reference proteome</keyword>
<dbReference type="Pfam" id="PF08327">
    <property type="entry name" value="AHSA1"/>
    <property type="match status" value="1"/>
</dbReference>
<dbReference type="Proteomes" id="UP000304900">
    <property type="component" value="Unassembled WGS sequence"/>
</dbReference>
<evidence type="ECO:0000313" key="3">
    <source>
        <dbReference type="EMBL" id="TKT90313.1"/>
    </source>
</evidence>
<protein>
    <submittedName>
        <fullName evidence="3">SRPBCC domain-containing protein</fullName>
    </submittedName>
</protein>
<comment type="similarity">
    <text evidence="1">Belongs to the AHA1 family.</text>
</comment>
<feature type="domain" description="Activator of Hsp90 ATPase homologue 1/2-like C-terminal" evidence="2">
    <location>
        <begin position="18"/>
        <end position="143"/>
    </location>
</feature>
<organism evidence="3 4">
    <name type="scientific">Dyadobacter frigoris</name>
    <dbReference type="NCBI Taxonomy" id="2576211"/>
    <lineage>
        <taxon>Bacteria</taxon>
        <taxon>Pseudomonadati</taxon>
        <taxon>Bacteroidota</taxon>
        <taxon>Cytophagia</taxon>
        <taxon>Cytophagales</taxon>
        <taxon>Spirosomataceae</taxon>
        <taxon>Dyadobacter</taxon>
    </lineage>
</organism>
<dbReference type="InterPro" id="IPR013538">
    <property type="entry name" value="ASHA1/2-like_C"/>
</dbReference>
<proteinExistence type="inferred from homology"/>
<evidence type="ECO:0000313" key="4">
    <source>
        <dbReference type="Proteomes" id="UP000304900"/>
    </source>
</evidence>